<evidence type="ECO:0000313" key="3">
    <source>
        <dbReference type="Proteomes" id="UP000002300"/>
    </source>
</evidence>
<feature type="domain" description="DUF3952" evidence="1">
    <location>
        <begin position="19"/>
        <end position="123"/>
    </location>
</feature>
<accession>A7GP35</accession>
<dbReference type="KEGG" id="bcy:Bcer98_1582"/>
<organism evidence="2 3">
    <name type="scientific">Bacillus cytotoxicus (strain DSM 22905 / CIP 110041 / 391-98 / NVH 391-98)</name>
    <dbReference type="NCBI Taxonomy" id="315749"/>
    <lineage>
        <taxon>Bacteria</taxon>
        <taxon>Bacillati</taxon>
        <taxon>Bacillota</taxon>
        <taxon>Bacilli</taxon>
        <taxon>Bacillales</taxon>
        <taxon>Bacillaceae</taxon>
        <taxon>Bacillus</taxon>
        <taxon>Bacillus cereus group</taxon>
    </lineage>
</organism>
<dbReference type="OrthoDB" id="2857499at2"/>
<name>A7GP35_BACCN</name>
<dbReference type="eggNOG" id="ENOG50348MX">
    <property type="taxonomic scope" value="Bacteria"/>
</dbReference>
<gene>
    <name evidence="2" type="ordered locus">Bcer98_1582</name>
</gene>
<evidence type="ECO:0000259" key="1">
    <source>
        <dbReference type="Pfam" id="PF13130"/>
    </source>
</evidence>
<dbReference type="HOGENOM" id="CLU_105732_0_0_9"/>
<protein>
    <recommendedName>
        <fullName evidence="1">DUF3952 domain-containing protein</fullName>
    </recommendedName>
</protein>
<reference evidence="2 3" key="1">
    <citation type="journal article" date="2008" name="Chem. Biol. Interact.">
        <title>Extending the Bacillus cereus group genomics to putative food-borne pathogens of different toxicity.</title>
        <authorList>
            <person name="Lapidus A."/>
            <person name="Goltsman E."/>
            <person name="Auger S."/>
            <person name="Galleron N."/>
            <person name="Segurens B."/>
            <person name="Dossat C."/>
            <person name="Land M.L."/>
            <person name="Broussolle V."/>
            <person name="Brillard J."/>
            <person name="Guinebretiere M.H."/>
            <person name="Sanchis V."/>
            <person name="Nguen-The C."/>
            <person name="Lereclus D."/>
            <person name="Richardson P."/>
            <person name="Wincker P."/>
            <person name="Weissenbach J."/>
            <person name="Ehrlich S.D."/>
            <person name="Sorokin A."/>
        </authorList>
    </citation>
    <scope>NUCLEOTIDE SEQUENCE [LARGE SCALE GENOMIC DNA]</scope>
    <source>
        <strain evidence="3">DSM 22905 / CIP 110041 / 391-98 / NVH 391-98</strain>
    </source>
</reference>
<dbReference type="RefSeq" id="WP_012094068.1">
    <property type="nucleotide sequence ID" value="NC_009674.1"/>
</dbReference>
<dbReference type="PROSITE" id="PS51257">
    <property type="entry name" value="PROKAR_LIPOPROTEIN"/>
    <property type="match status" value="1"/>
</dbReference>
<dbReference type="Proteomes" id="UP000002300">
    <property type="component" value="Chromosome"/>
</dbReference>
<proteinExistence type="predicted"/>
<evidence type="ECO:0000313" key="2">
    <source>
        <dbReference type="EMBL" id="ABS21893.1"/>
    </source>
</evidence>
<dbReference type="EMBL" id="CP000764">
    <property type="protein sequence ID" value="ABS21893.1"/>
    <property type="molecule type" value="Genomic_DNA"/>
</dbReference>
<dbReference type="InterPro" id="IPR025019">
    <property type="entry name" value="DUF3952"/>
</dbReference>
<keyword evidence="3" id="KW-1185">Reference proteome</keyword>
<dbReference type="GeneID" id="33896913"/>
<sequence>MKVKKKVKGMIVMTIVVSLLGGCGSSKPEALKGTKIEYERLIKALDEGDMKTVMSASDDGYAHVEEQSIQSVMEEKEDGTHNKRLYQSTDGIYFWEERNIYGTTKQTTTNLIENANKAHKDDDYKKEEVYSTNFIYKNGQVQSSNQNLDILPVKFIIDRLQGIGKLKPEDARKGFDEPNRISYSLTESQFQQIINDKLHLQYDKFGTASIVIYFNRAKDLKEKPMEIDELKISVDYEKKNDQGKMVTHIQQILVGFDDKEENTRNAKTKYLEYKNQFNSSK</sequence>
<dbReference type="Pfam" id="PF13130">
    <property type="entry name" value="DUF3952"/>
    <property type="match status" value="1"/>
</dbReference>
<dbReference type="AlphaFoldDB" id="A7GP35"/>